<feature type="transmembrane region" description="Helical" evidence="2">
    <location>
        <begin position="12"/>
        <end position="32"/>
    </location>
</feature>
<dbReference type="InterPro" id="IPR035940">
    <property type="entry name" value="CAP_sf"/>
</dbReference>
<reference evidence="5" key="1">
    <citation type="submission" date="2025-08" db="UniProtKB">
        <authorList>
            <consortium name="RefSeq"/>
        </authorList>
    </citation>
    <scope>IDENTIFICATION</scope>
</reference>
<accession>A0ABM4DEP4</accession>
<feature type="disulfide bond" evidence="1">
    <location>
        <begin position="305"/>
        <end position="339"/>
    </location>
</feature>
<evidence type="ECO:0000313" key="4">
    <source>
        <dbReference type="Proteomes" id="UP001652625"/>
    </source>
</evidence>
<dbReference type="InterPro" id="IPR003582">
    <property type="entry name" value="ShKT_dom"/>
</dbReference>
<dbReference type="Pfam" id="PF00188">
    <property type="entry name" value="CAP"/>
    <property type="match status" value="1"/>
</dbReference>
<dbReference type="SMART" id="SM00198">
    <property type="entry name" value="SCP"/>
    <property type="match status" value="1"/>
</dbReference>
<dbReference type="Proteomes" id="UP001652625">
    <property type="component" value="Chromosome 13"/>
</dbReference>
<keyword evidence="2" id="KW-0472">Membrane</keyword>
<name>A0ABM4DEP4_HYDVU</name>
<gene>
    <name evidence="5" type="primary">LOC105843189</name>
</gene>
<evidence type="ECO:0000313" key="5">
    <source>
        <dbReference type="RefSeq" id="XP_065672887.1"/>
    </source>
</evidence>
<organism evidence="4 5">
    <name type="scientific">Hydra vulgaris</name>
    <name type="common">Hydra</name>
    <name type="synonym">Hydra attenuata</name>
    <dbReference type="NCBI Taxonomy" id="6087"/>
    <lineage>
        <taxon>Eukaryota</taxon>
        <taxon>Metazoa</taxon>
        <taxon>Cnidaria</taxon>
        <taxon>Hydrozoa</taxon>
        <taxon>Hydroidolina</taxon>
        <taxon>Anthoathecata</taxon>
        <taxon>Aplanulata</taxon>
        <taxon>Hydridae</taxon>
        <taxon>Hydra</taxon>
    </lineage>
</organism>
<feature type="domain" description="ShKT" evidence="3">
    <location>
        <begin position="305"/>
        <end position="339"/>
    </location>
</feature>
<proteinExistence type="predicted"/>
<keyword evidence="4" id="KW-1185">Reference proteome</keyword>
<dbReference type="InterPro" id="IPR014044">
    <property type="entry name" value="CAP_dom"/>
</dbReference>
<dbReference type="PANTHER" id="PTHR10334">
    <property type="entry name" value="CYSTEINE-RICH SECRETORY PROTEIN-RELATED"/>
    <property type="match status" value="1"/>
</dbReference>
<protein>
    <submittedName>
        <fullName evidence="5">Cysteine-rich secretory protein 2 isoform X3</fullName>
    </submittedName>
</protein>
<evidence type="ECO:0000256" key="1">
    <source>
        <dbReference type="PROSITE-ProRule" id="PRU01005"/>
    </source>
</evidence>
<keyword evidence="2" id="KW-0812">Transmembrane</keyword>
<dbReference type="InterPro" id="IPR034113">
    <property type="entry name" value="SCP_GAPR1-like"/>
</dbReference>
<comment type="caution">
    <text evidence="1">Lacks conserved residue(s) required for the propagation of feature annotation.</text>
</comment>
<dbReference type="SMART" id="SM00254">
    <property type="entry name" value="ShKT"/>
    <property type="match status" value="2"/>
</dbReference>
<dbReference type="PROSITE" id="PS51670">
    <property type="entry name" value="SHKT"/>
    <property type="match status" value="1"/>
</dbReference>
<dbReference type="GeneID" id="105843189"/>
<dbReference type="InterPro" id="IPR001283">
    <property type="entry name" value="CRISP-related"/>
</dbReference>
<dbReference type="Gene3D" id="3.40.33.10">
    <property type="entry name" value="CAP"/>
    <property type="match status" value="1"/>
</dbReference>
<dbReference type="SUPFAM" id="SSF55797">
    <property type="entry name" value="PR-1-like"/>
    <property type="match status" value="1"/>
</dbReference>
<sequence>MNMVWCNVNTKVYISFLTIYFIAIVNGEFNFINFQFVREPEKCLFAHNNIRKFWHNTSELKWDDELAYGATKWATHLALKNDKQHSDMNNYGENIFLMNGDTSLRCIDAVYEWYKERQKTHYDFNNIKFDPKAGHMLQLLWKTAKNVGVGIVTAQGNIWIVARYTPGQEVETSYKDYIKKPVKDGFPKKQELSSSENHQTLNSAITFKISKACNDVKDKWSFCKERVSDCKDNPTFRENCPLTCGTSSECKTENDNWTDWVKVSPCMADCQYRMERYCINSSKDNEVNSCPGKSTSYVGCTDCKCKDVDPNCIKEKATGRCAFSAEWAKIKCRKTCGFCTREEL</sequence>
<dbReference type="RefSeq" id="XP_065672887.1">
    <property type="nucleotide sequence ID" value="XM_065816815.1"/>
</dbReference>
<evidence type="ECO:0000259" key="3">
    <source>
        <dbReference type="PROSITE" id="PS51670"/>
    </source>
</evidence>
<keyword evidence="2" id="KW-1133">Transmembrane helix</keyword>
<dbReference type="CDD" id="cd05382">
    <property type="entry name" value="CAP_GAPR1-like"/>
    <property type="match status" value="1"/>
</dbReference>
<keyword evidence="1" id="KW-1015">Disulfide bond</keyword>
<evidence type="ECO:0000256" key="2">
    <source>
        <dbReference type="SAM" id="Phobius"/>
    </source>
</evidence>